<sequence length="53" mass="5988">MTETILRKENKGEAEAMVKFLEEIGKDNQKEFLIFMQGVKLGRSLNSSNQKGA</sequence>
<proteinExistence type="predicted"/>
<evidence type="ECO:0000313" key="2">
    <source>
        <dbReference type="Proteomes" id="UP000095553"/>
    </source>
</evidence>
<accession>A0A173SF01</accession>
<evidence type="ECO:0000313" key="1">
    <source>
        <dbReference type="EMBL" id="CUM87838.1"/>
    </source>
</evidence>
<protein>
    <submittedName>
        <fullName evidence="1">Uncharacterized protein</fullName>
    </submittedName>
</protein>
<organism evidence="1 2">
    <name type="scientific">Anaerostipes hadrus</name>
    <dbReference type="NCBI Taxonomy" id="649756"/>
    <lineage>
        <taxon>Bacteria</taxon>
        <taxon>Bacillati</taxon>
        <taxon>Bacillota</taxon>
        <taxon>Clostridia</taxon>
        <taxon>Lachnospirales</taxon>
        <taxon>Lachnospiraceae</taxon>
        <taxon>Anaerostipes</taxon>
    </lineage>
</organism>
<reference evidence="1 2" key="1">
    <citation type="submission" date="2015-09" db="EMBL/GenBank/DDBJ databases">
        <authorList>
            <consortium name="Pathogen Informatics"/>
        </authorList>
    </citation>
    <scope>NUCLEOTIDE SEQUENCE [LARGE SCALE GENOMIC DNA]</scope>
    <source>
        <strain evidence="1 2">2789STDY5834959</strain>
    </source>
</reference>
<dbReference type="RefSeq" id="WP_155511609.1">
    <property type="nucleotide sequence ID" value="NZ_CYXY01000005.1"/>
</dbReference>
<name>A0A173SF01_ANAHA</name>
<dbReference type="AlphaFoldDB" id="A0A173SF01"/>
<dbReference type="Proteomes" id="UP000095553">
    <property type="component" value="Unassembled WGS sequence"/>
</dbReference>
<dbReference type="EMBL" id="CYXY01000005">
    <property type="protein sequence ID" value="CUM87838.1"/>
    <property type="molecule type" value="Genomic_DNA"/>
</dbReference>
<gene>
    <name evidence="1" type="ORF">ERS852571_01125</name>
</gene>